<keyword evidence="5" id="KW-0805">Transcription regulation</keyword>
<dbReference type="InterPro" id="IPR036638">
    <property type="entry name" value="HLH_DNA-bd_sf"/>
</dbReference>
<reference evidence="11 12" key="1">
    <citation type="journal article" date="2021" name="Elife">
        <title>Chloroplast acquisition without the gene transfer in kleptoplastic sea slugs, Plakobranchus ocellatus.</title>
        <authorList>
            <person name="Maeda T."/>
            <person name="Takahashi S."/>
            <person name="Yoshida T."/>
            <person name="Shimamura S."/>
            <person name="Takaki Y."/>
            <person name="Nagai Y."/>
            <person name="Toyoda A."/>
            <person name="Suzuki Y."/>
            <person name="Arimoto A."/>
            <person name="Ishii H."/>
            <person name="Satoh N."/>
            <person name="Nishiyama T."/>
            <person name="Hasebe M."/>
            <person name="Maruyama T."/>
            <person name="Minagawa J."/>
            <person name="Obokata J."/>
            <person name="Shigenobu S."/>
        </authorList>
    </citation>
    <scope>NUCLEOTIDE SEQUENCE [LARGE SCALE GENOMIC DNA]</scope>
</reference>
<evidence type="ECO:0000256" key="5">
    <source>
        <dbReference type="ARBA" id="ARBA00023015"/>
    </source>
</evidence>
<keyword evidence="7" id="KW-0804">Transcription</keyword>
<dbReference type="GO" id="GO:0000981">
    <property type="term" value="F:DNA-binding transcription factor activity, RNA polymerase II-specific"/>
    <property type="evidence" value="ECO:0007669"/>
    <property type="project" value="TreeGrafter"/>
</dbReference>
<proteinExistence type="predicted"/>
<feature type="region of interest" description="Disordered" evidence="9">
    <location>
        <begin position="376"/>
        <end position="416"/>
    </location>
</feature>
<feature type="compositionally biased region" description="Low complexity" evidence="9">
    <location>
        <begin position="290"/>
        <end position="316"/>
    </location>
</feature>
<keyword evidence="6" id="KW-0238">DNA-binding</keyword>
<dbReference type="SUPFAM" id="SSF47459">
    <property type="entry name" value="HLH, helix-loop-helix DNA-binding domain"/>
    <property type="match status" value="1"/>
</dbReference>
<dbReference type="GO" id="GO:0000978">
    <property type="term" value="F:RNA polymerase II cis-regulatory region sequence-specific DNA binding"/>
    <property type="evidence" value="ECO:0007669"/>
    <property type="project" value="TreeGrafter"/>
</dbReference>
<dbReference type="SMART" id="SM00353">
    <property type="entry name" value="HLH"/>
    <property type="match status" value="1"/>
</dbReference>
<dbReference type="EMBL" id="BLXT01005153">
    <property type="protein sequence ID" value="GFO20156.1"/>
    <property type="molecule type" value="Genomic_DNA"/>
</dbReference>
<evidence type="ECO:0000256" key="4">
    <source>
        <dbReference type="ARBA" id="ARBA00022871"/>
    </source>
</evidence>
<protein>
    <submittedName>
        <fullName evidence="11">Spermatogenesis-and oogenesis-specific basic helix-loop-helix-containing protein 2</fullName>
    </submittedName>
</protein>
<dbReference type="CDD" id="cd18908">
    <property type="entry name" value="bHLH_SOHLH1_2"/>
    <property type="match status" value="1"/>
</dbReference>
<keyword evidence="12" id="KW-1185">Reference proteome</keyword>
<feature type="region of interest" description="Disordered" evidence="9">
    <location>
        <begin position="831"/>
        <end position="850"/>
    </location>
</feature>
<dbReference type="PANTHER" id="PTHR15402:SF4">
    <property type="entry name" value="SPERMATOGENESIS- AND OOGENESIS-SPECIFIC BASIC HELIX-LOOP-HELIX-CONTAINING PROTEIN 1"/>
    <property type="match status" value="1"/>
</dbReference>
<evidence type="ECO:0000256" key="6">
    <source>
        <dbReference type="ARBA" id="ARBA00023125"/>
    </source>
</evidence>
<dbReference type="GO" id="GO:0030154">
    <property type="term" value="P:cell differentiation"/>
    <property type="evidence" value="ECO:0007669"/>
    <property type="project" value="UniProtKB-KW"/>
</dbReference>
<accession>A0AAV4B9X0</accession>
<dbReference type="Gene3D" id="4.10.280.10">
    <property type="entry name" value="Helix-loop-helix DNA-binding domain"/>
    <property type="match status" value="1"/>
</dbReference>
<feature type="domain" description="BHLH" evidence="10">
    <location>
        <begin position="635"/>
        <end position="686"/>
    </location>
</feature>
<organism evidence="11 12">
    <name type="scientific">Plakobranchus ocellatus</name>
    <dbReference type="NCBI Taxonomy" id="259542"/>
    <lineage>
        <taxon>Eukaryota</taxon>
        <taxon>Metazoa</taxon>
        <taxon>Spiralia</taxon>
        <taxon>Lophotrochozoa</taxon>
        <taxon>Mollusca</taxon>
        <taxon>Gastropoda</taxon>
        <taxon>Heterobranchia</taxon>
        <taxon>Euthyneura</taxon>
        <taxon>Panpulmonata</taxon>
        <taxon>Sacoglossa</taxon>
        <taxon>Placobranchoidea</taxon>
        <taxon>Plakobranchidae</taxon>
        <taxon>Plakobranchus</taxon>
    </lineage>
</organism>
<evidence type="ECO:0000313" key="11">
    <source>
        <dbReference type="EMBL" id="GFO20156.1"/>
    </source>
</evidence>
<keyword evidence="3" id="KW-0221">Differentiation</keyword>
<evidence type="ECO:0000256" key="7">
    <source>
        <dbReference type="ARBA" id="ARBA00023163"/>
    </source>
</evidence>
<feature type="compositionally biased region" description="Polar residues" evidence="9">
    <location>
        <begin position="563"/>
        <end position="574"/>
    </location>
</feature>
<dbReference type="Proteomes" id="UP000735302">
    <property type="component" value="Unassembled WGS sequence"/>
</dbReference>
<dbReference type="GO" id="GO:0005634">
    <property type="term" value="C:nucleus"/>
    <property type="evidence" value="ECO:0007669"/>
    <property type="project" value="UniProtKB-SubCell"/>
</dbReference>
<dbReference type="GO" id="GO:0046983">
    <property type="term" value="F:protein dimerization activity"/>
    <property type="evidence" value="ECO:0007669"/>
    <property type="project" value="InterPro"/>
</dbReference>
<comment type="subcellular location">
    <subcellularLocation>
        <location evidence="1">Nucleus</location>
    </subcellularLocation>
</comment>
<feature type="compositionally biased region" description="Polar residues" evidence="9">
    <location>
        <begin position="583"/>
        <end position="593"/>
    </location>
</feature>
<evidence type="ECO:0000256" key="9">
    <source>
        <dbReference type="SAM" id="MobiDB-lite"/>
    </source>
</evidence>
<dbReference type="GO" id="GO:0007283">
    <property type="term" value="P:spermatogenesis"/>
    <property type="evidence" value="ECO:0007669"/>
    <property type="project" value="UniProtKB-KW"/>
</dbReference>
<keyword evidence="4" id="KW-0744">Spermatogenesis</keyword>
<keyword evidence="2" id="KW-0217">Developmental protein</keyword>
<evidence type="ECO:0000256" key="1">
    <source>
        <dbReference type="ARBA" id="ARBA00004123"/>
    </source>
</evidence>
<keyword evidence="8" id="KW-0539">Nucleus</keyword>
<dbReference type="InterPro" id="IPR011598">
    <property type="entry name" value="bHLH_dom"/>
</dbReference>
<feature type="compositionally biased region" description="Acidic residues" evidence="9">
    <location>
        <begin position="384"/>
        <end position="397"/>
    </location>
</feature>
<feature type="region of interest" description="Disordered" evidence="9">
    <location>
        <begin position="553"/>
        <end position="593"/>
    </location>
</feature>
<sequence>MTDDVEDHGIRIGGRITTNFRFADGRDGLFEEEVGECSSQARDLLISLLLSYTPARENMETREQVAGNKTLLSSHVEEQSILGSNGVDICFSQDKTSEENICGQSRCISTGEDCIPDDKTNEEDTEQKQDYFKHADIKDLGKYEGICKLQELANSARAACDRSGCDIGKLSLPSDHTKNYGYSTQSFFGDLQNNDTCAARSDVEPSIENISPNSRQLPAGPLTRGARKTLEAALAKSLGCRLSSTEASSSQETIFSTTRRYSAIVSTASSPPYTISNLIQKTANSPVPSPLSSPISTAVQCSPAAPSLSSPQLPSSFFDMSNPFFGNGAYTQDEEESRDGSDSSPSRWGMSSGTRMKQDDLDDHSDIVRFINDALDRSVGGAGGDDDLDRSDTDTEWVMDTNPPSSPQTPVTEMPVLKTPTTTPVAMTKSDRPCDVLRCLLITEEKDDLRLENSIQEALQTASIRTASLAESVELCNIETFDLIWVKVSIPVKEKLLTVVASVRYSSGKSKTARIIAIANKNLLVDLLLRLFDDVFLEPLPVATIRQKYSQLHRNKGADTADSDSSFSRDLNTPESSLSLESIKSQSTPSDNSMDFGDLALPALKASPRIENQSRATMALCKSPLITESPSSPAWCKVEHANKEKQRRVRIKDSCDQLRKLLPYVRGRKTDMASILEMTVDYLKIVNASLPPEFQTRVIEMLSPDLPTLDGRNTHYTDTVGASGKSKVKVVDTISKPFVITGKSMQSRATASITSGQILNNDNNINTNISNSSYKSKHSKNDKSANCSIGVITRSEACKSLEENDRSMNACPESPTVQAKTETSFFTDIAHSQRPKSDSNANTIDSGAKNHDIVTAAGKSFPKRELPLNANLISSTPKRPHMILATQTKDIQTPVVYLPSGAIAPLKTKKESIFDNTSNQAHRFPSIQFPHMFTEGDISANRMFSTGHVSGPDVFPHQTRSYLNNARFPGVSPEGGEMVASVNSMYFDTSYYYYPSLHDTSNGNNFVTNGATNEYVNPNVVLPMASNNSARITNFNLGRRYERLSVSSESDRFSLAETTIGNAHQQQQQQPQHQ</sequence>
<dbReference type="InterPro" id="IPR039583">
    <property type="entry name" value="TCFL5/SOLH1/2"/>
</dbReference>
<name>A0AAV4B9X0_9GAST</name>
<evidence type="ECO:0000256" key="2">
    <source>
        <dbReference type="ARBA" id="ARBA00022473"/>
    </source>
</evidence>
<dbReference type="AlphaFoldDB" id="A0AAV4B9X0"/>
<evidence type="ECO:0000313" key="12">
    <source>
        <dbReference type="Proteomes" id="UP000735302"/>
    </source>
</evidence>
<dbReference type="PANTHER" id="PTHR15402">
    <property type="entry name" value="TRANSCRIPTION FACTOR-LIKE 5 PROTEIN"/>
    <property type="match status" value="1"/>
</dbReference>
<evidence type="ECO:0000256" key="8">
    <source>
        <dbReference type="ARBA" id="ARBA00023242"/>
    </source>
</evidence>
<comment type="caution">
    <text evidence="11">The sequence shown here is derived from an EMBL/GenBank/DDBJ whole genome shotgun (WGS) entry which is preliminary data.</text>
</comment>
<feature type="region of interest" description="Disordered" evidence="9">
    <location>
        <begin position="283"/>
        <end position="361"/>
    </location>
</feature>
<dbReference type="PROSITE" id="PS50888">
    <property type="entry name" value="BHLH"/>
    <property type="match status" value="1"/>
</dbReference>
<evidence type="ECO:0000259" key="10">
    <source>
        <dbReference type="PROSITE" id="PS50888"/>
    </source>
</evidence>
<dbReference type="Pfam" id="PF00010">
    <property type="entry name" value="HLH"/>
    <property type="match status" value="1"/>
</dbReference>
<gene>
    <name evidence="11" type="ORF">PoB_004666100</name>
</gene>
<evidence type="ECO:0000256" key="3">
    <source>
        <dbReference type="ARBA" id="ARBA00022782"/>
    </source>
</evidence>